<dbReference type="Proteomes" id="UP001630127">
    <property type="component" value="Unassembled WGS sequence"/>
</dbReference>
<evidence type="ECO:0000313" key="2">
    <source>
        <dbReference type="Proteomes" id="UP001630127"/>
    </source>
</evidence>
<dbReference type="AlphaFoldDB" id="A0ABD3AC14"/>
<organism evidence="1 2">
    <name type="scientific">Cinchona calisaya</name>
    <dbReference type="NCBI Taxonomy" id="153742"/>
    <lineage>
        <taxon>Eukaryota</taxon>
        <taxon>Viridiplantae</taxon>
        <taxon>Streptophyta</taxon>
        <taxon>Embryophyta</taxon>
        <taxon>Tracheophyta</taxon>
        <taxon>Spermatophyta</taxon>
        <taxon>Magnoliopsida</taxon>
        <taxon>eudicotyledons</taxon>
        <taxon>Gunneridae</taxon>
        <taxon>Pentapetalae</taxon>
        <taxon>asterids</taxon>
        <taxon>lamiids</taxon>
        <taxon>Gentianales</taxon>
        <taxon>Rubiaceae</taxon>
        <taxon>Cinchonoideae</taxon>
        <taxon>Cinchoneae</taxon>
        <taxon>Cinchona</taxon>
    </lineage>
</organism>
<accession>A0ABD3AC14</accession>
<dbReference type="PANTHER" id="PTHR31860:SF6">
    <property type="entry name" value="HEAT-INDUCIBLE TRANSCRIPTION REPRESSOR (DUF639)"/>
    <property type="match status" value="1"/>
</dbReference>
<sequence>MYAGHILVIAGRLTLTDHAIYFEALRVVSYDKAKVYDLSDDLNQVVRPELTGPWGTRLFDKAVLYKSTSISEPVIMELPELKGHTRHDYWLSIIREVLYAHRFIHKFQITGIQRDESLLKAIFGILRVQALKEISLTIPLCFDALLMFNICDQLPGRDFILETLANMSTMRDLD</sequence>
<dbReference type="EMBL" id="JBJUIK010000004">
    <property type="protein sequence ID" value="KAL3529274.1"/>
    <property type="molecule type" value="Genomic_DNA"/>
</dbReference>
<name>A0ABD3AC14_9GENT</name>
<evidence type="ECO:0000313" key="1">
    <source>
        <dbReference type="EMBL" id="KAL3529274.1"/>
    </source>
</evidence>
<reference evidence="1 2" key="1">
    <citation type="submission" date="2024-11" db="EMBL/GenBank/DDBJ databases">
        <title>A near-complete genome assembly of Cinchona calisaya.</title>
        <authorList>
            <person name="Lian D.C."/>
            <person name="Zhao X.W."/>
            <person name="Wei L."/>
        </authorList>
    </citation>
    <scope>NUCLEOTIDE SEQUENCE [LARGE SCALE GENOMIC DNA]</scope>
    <source>
        <tissue evidence="1">Nenye</tissue>
    </source>
</reference>
<gene>
    <name evidence="1" type="ORF">ACH5RR_008596</name>
</gene>
<comment type="caution">
    <text evidence="1">The sequence shown here is derived from an EMBL/GenBank/DDBJ whole genome shotgun (WGS) entry which is preliminary data.</text>
</comment>
<proteinExistence type="predicted"/>
<dbReference type="PANTHER" id="PTHR31860">
    <property type="entry name" value="HEAT-INDUCIBLE TRANSCRIPTION REPRESSOR (DUF639)-RELATED"/>
    <property type="match status" value="1"/>
</dbReference>
<keyword evidence="2" id="KW-1185">Reference proteome</keyword>
<protein>
    <submittedName>
        <fullName evidence="1">Uncharacterized protein</fullName>
    </submittedName>
</protein>